<feature type="domain" description="Reverse transcriptase Ty1/copia-type" evidence="1">
    <location>
        <begin position="36"/>
        <end position="166"/>
    </location>
</feature>
<dbReference type="EMBL" id="DAKRPA010000324">
    <property type="protein sequence ID" value="DAZ93339.1"/>
    <property type="molecule type" value="Genomic_DNA"/>
</dbReference>
<gene>
    <name evidence="2" type="ORF">N0F65_010805</name>
</gene>
<dbReference type="AlphaFoldDB" id="A0AAV2YJ31"/>
<keyword evidence="3" id="KW-1185">Reference proteome</keyword>
<protein>
    <recommendedName>
        <fullName evidence="1">Reverse transcriptase Ty1/copia-type domain-containing protein</fullName>
    </recommendedName>
</protein>
<organism evidence="2 3">
    <name type="scientific">Lagenidium giganteum</name>
    <dbReference type="NCBI Taxonomy" id="4803"/>
    <lineage>
        <taxon>Eukaryota</taxon>
        <taxon>Sar</taxon>
        <taxon>Stramenopiles</taxon>
        <taxon>Oomycota</taxon>
        <taxon>Peronosporomycetes</taxon>
        <taxon>Pythiales</taxon>
        <taxon>Pythiaceae</taxon>
    </lineage>
</organism>
<evidence type="ECO:0000259" key="1">
    <source>
        <dbReference type="Pfam" id="PF07727"/>
    </source>
</evidence>
<comment type="caution">
    <text evidence="2">The sequence shown here is derived from an EMBL/GenBank/DDBJ whole genome shotgun (WGS) entry which is preliminary data.</text>
</comment>
<dbReference type="Pfam" id="PF07727">
    <property type="entry name" value="RVT_2"/>
    <property type="match status" value="1"/>
</dbReference>
<sequence length="167" mass="19067">MEVDIPRTYAEAMQSPHAKELKEAIRRELRSHHTNPTWEALRRPDGVKVVGCKWVFAVKRDANGNVTRFKARLVAQGFTQTFGVDFKETYSPVASLNSIRTLLALCCQRKYKIKQFDVETAFLNGKLEEVFMQAPEGTDIQPGMVCKLNKSIFDLQQAGAVWYKTIR</sequence>
<name>A0AAV2YJ31_9STRA</name>
<dbReference type="InterPro" id="IPR013103">
    <property type="entry name" value="RVT_2"/>
</dbReference>
<evidence type="ECO:0000313" key="3">
    <source>
        <dbReference type="Proteomes" id="UP001146120"/>
    </source>
</evidence>
<accession>A0AAV2YJ31</accession>
<reference evidence="2" key="2">
    <citation type="journal article" date="2023" name="Microbiol Resour">
        <title>Decontamination and Annotation of the Draft Genome Sequence of the Oomycete Lagenidium giganteum ARSEF 373.</title>
        <authorList>
            <person name="Morgan W.R."/>
            <person name="Tartar A."/>
        </authorList>
    </citation>
    <scope>NUCLEOTIDE SEQUENCE</scope>
    <source>
        <strain evidence="2">ARSEF 373</strain>
    </source>
</reference>
<dbReference type="Proteomes" id="UP001146120">
    <property type="component" value="Unassembled WGS sequence"/>
</dbReference>
<reference evidence="2" key="1">
    <citation type="submission" date="2022-11" db="EMBL/GenBank/DDBJ databases">
        <authorList>
            <person name="Morgan W.R."/>
            <person name="Tartar A."/>
        </authorList>
    </citation>
    <scope>NUCLEOTIDE SEQUENCE</scope>
    <source>
        <strain evidence="2">ARSEF 373</strain>
    </source>
</reference>
<evidence type="ECO:0000313" key="2">
    <source>
        <dbReference type="EMBL" id="DAZ93339.1"/>
    </source>
</evidence>
<proteinExistence type="predicted"/>